<dbReference type="PANTHER" id="PTHR24205">
    <property type="entry name" value="FOUR AND A HALF LIM DOMAINS PROTEIN"/>
    <property type="match status" value="1"/>
</dbReference>
<keyword evidence="4 5" id="KW-0440">LIM domain</keyword>
<evidence type="ECO:0000256" key="4">
    <source>
        <dbReference type="ARBA" id="ARBA00023038"/>
    </source>
</evidence>
<name>A0A1X2I6Q1_9FUNG</name>
<dbReference type="CDD" id="cd08368">
    <property type="entry name" value="LIM"/>
    <property type="match status" value="1"/>
</dbReference>
<dbReference type="Gene3D" id="2.10.110.10">
    <property type="entry name" value="Cysteine Rich Protein"/>
    <property type="match status" value="3"/>
</dbReference>
<evidence type="ECO:0000256" key="2">
    <source>
        <dbReference type="ARBA" id="ARBA00022737"/>
    </source>
</evidence>
<keyword evidence="2" id="KW-0677">Repeat</keyword>
<feature type="domain" description="LIM zinc-binding" evidence="6">
    <location>
        <begin position="326"/>
        <end position="393"/>
    </location>
</feature>
<dbReference type="OrthoDB" id="1112565at2759"/>
<gene>
    <name evidence="7" type="ORF">BCR42DRAFT_333528</name>
</gene>
<dbReference type="AlphaFoldDB" id="A0A1X2I6Q1"/>
<dbReference type="Proteomes" id="UP000193560">
    <property type="component" value="Unassembled WGS sequence"/>
</dbReference>
<keyword evidence="8" id="KW-1185">Reference proteome</keyword>
<evidence type="ECO:0000259" key="6">
    <source>
        <dbReference type="PROSITE" id="PS50023"/>
    </source>
</evidence>
<evidence type="ECO:0000256" key="1">
    <source>
        <dbReference type="ARBA" id="ARBA00022723"/>
    </source>
</evidence>
<dbReference type="EMBL" id="MCGE01000024">
    <property type="protein sequence ID" value="ORZ10513.1"/>
    <property type="molecule type" value="Genomic_DNA"/>
</dbReference>
<evidence type="ECO:0000256" key="3">
    <source>
        <dbReference type="ARBA" id="ARBA00022833"/>
    </source>
</evidence>
<protein>
    <recommendedName>
        <fullName evidence="6">LIM zinc-binding domain-containing protein</fullName>
    </recommendedName>
</protein>
<dbReference type="STRING" id="90262.A0A1X2I6Q1"/>
<feature type="domain" description="LIM zinc-binding" evidence="6">
    <location>
        <begin position="169"/>
        <end position="242"/>
    </location>
</feature>
<evidence type="ECO:0000256" key="5">
    <source>
        <dbReference type="PROSITE-ProRule" id="PRU00125"/>
    </source>
</evidence>
<dbReference type="Pfam" id="PF00412">
    <property type="entry name" value="LIM"/>
    <property type="match status" value="2"/>
</dbReference>
<dbReference type="PROSITE" id="PS50023">
    <property type="entry name" value="LIM_DOMAIN_2"/>
    <property type="match status" value="2"/>
</dbReference>
<reference evidence="7 8" key="1">
    <citation type="submission" date="2016-07" db="EMBL/GenBank/DDBJ databases">
        <title>Pervasive Adenine N6-methylation of Active Genes in Fungi.</title>
        <authorList>
            <consortium name="DOE Joint Genome Institute"/>
            <person name="Mondo S.J."/>
            <person name="Dannebaum R.O."/>
            <person name="Kuo R.C."/>
            <person name="Labutti K."/>
            <person name="Haridas S."/>
            <person name="Kuo A."/>
            <person name="Salamov A."/>
            <person name="Ahrendt S.R."/>
            <person name="Lipzen A."/>
            <person name="Sullivan W."/>
            <person name="Andreopoulos W.B."/>
            <person name="Clum A."/>
            <person name="Lindquist E."/>
            <person name="Daum C."/>
            <person name="Ramamoorthy G.K."/>
            <person name="Gryganskyi A."/>
            <person name="Culley D."/>
            <person name="Magnuson J.K."/>
            <person name="James T.Y."/>
            <person name="O'Malley M.A."/>
            <person name="Stajich J.E."/>
            <person name="Spatafora J.W."/>
            <person name="Visel A."/>
            <person name="Grigoriev I.V."/>
        </authorList>
    </citation>
    <scope>NUCLEOTIDE SEQUENCE [LARGE SCALE GENOMIC DNA]</scope>
    <source>
        <strain evidence="7 8">NRRL 1336</strain>
    </source>
</reference>
<dbReference type="PANTHER" id="PTHR24205:SF16">
    <property type="entry name" value="GH01042P-RELATED"/>
    <property type="match status" value="1"/>
</dbReference>
<keyword evidence="1 5" id="KW-0479">Metal-binding</keyword>
<keyword evidence="3 5" id="KW-0862">Zinc</keyword>
<dbReference type="GO" id="GO:0046872">
    <property type="term" value="F:metal ion binding"/>
    <property type="evidence" value="ECO:0007669"/>
    <property type="project" value="UniProtKB-KW"/>
</dbReference>
<sequence length="393" mass="44745">MPYCKRCGELGRAEKCKKCGTSFADSFTSASCESDIDRWQSCKYLDQVVGPEKTEHPSTKKKWMERRKIPSLLIDKKYRIAPLDSLSALSSTHPNQHSKQKDPTCSHCHQQLAGKLVQLPDESRKKYHWSCLLCHECHQPFQTTNFYLDSLQNVYHPKCATAISPTVEKTCHQCGHHIFDQYIAIHSSVLHPECFQCSECHNVLKPASFYCHKNQGLSKSSNNSENDNLIVCRPCHQKQSPQDQYTITLKNATTTVNNHNTEGQWFIVPQPLFVQRSTGQLTYHSPTTPTTGVDQVVPPVQPSDLMSSKHYSNRKRRPLPQFGTVKVCPGCQNRIESVHEERTGPRAAKWHRQCLVCCSCNKVLDSSAKVHQALENERLIPSCTTCLVRKFFF</sequence>
<dbReference type="InterPro" id="IPR001781">
    <property type="entry name" value="Znf_LIM"/>
</dbReference>
<dbReference type="SMART" id="SM00132">
    <property type="entry name" value="LIM"/>
    <property type="match status" value="3"/>
</dbReference>
<organism evidence="7 8">
    <name type="scientific">Absidia repens</name>
    <dbReference type="NCBI Taxonomy" id="90262"/>
    <lineage>
        <taxon>Eukaryota</taxon>
        <taxon>Fungi</taxon>
        <taxon>Fungi incertae sedis</taxon>
        <taxon>Mucoromycota</taxon>
        <taxon>Mucoromycotina</taxon>
        <taxon>Mucoromycetes</taxon>
        <taxon>Mucorales</taxon>
        <taxon>Cunninghamellaceae</taxon>
        <taxon>Absidia</taxon>
    </lineage>
</organism>
<evidence type="ECO:0000313" key="7">
    <source>
        <dbReference type="EMBL" id="ORZ10513.1"/>
    </source>
</evidence>
<dbReference type="PROSITE" id="PS00478">
    <property type="entry name" value="LIM_DOMAIN_1"/>
    <property type="match status" value="1"/>
</dbReference>
<proteinExistence type="predicted"/>
<accession>A0A1X2I6Q1</accession>
<evidence type="ECO:0000313" key="8">
    <source>
        <dbReference type="Proteomes" id="UP000193560"/>
    </source>
</evidence>
<comment type="caution">
    <text evidence="7">The sequence shown here is derived from an EMBL/GenBank/DDBJ whole genome shotgun (WGS) entry which is preliminary data.</text>
</comment>